<evidence type="ECO:0000256" key="1">
    <source>
        <dbReference type="ARBA" id="ARBA00011073"/>
    </source>
</evidence>
<dbReference type="EMBL" id="CADCVP010000186">
    <property type="protein sequence ID" value="CAA9498777.1"/>
    <property type="molecule type" value="Genomic_DNA"/>
</dbReference>
<accession>A0A6J4SN42</accession>
<dbReference type="GO" id="GO:0006508">
    <property type="term" value="P:proteolysis"/>
    <property type="evidence" value="ECO:0007669"/>
    <property type="project" value="UniProtKB-KW"/>
</dbReference>
<comment type="similarity">
    <text evidence="1 5">Belongs to the peptidase S8 family.</text>
</comment>
<name>A0A6J4SN42_9ACTN</name>
<dbReference type="PROSITE" id="PS00138">
    <property type="entry name" value="SUBTILASE_SER"/>
    <property type="match status" value="1"/>
</dbReference>
<feature type="signal peptide" evidence="7">
    <location>
        <begin position="1"/>
        <end position="30"/>
    </location>
</feature>
<dbReference type="PANTHER" id="PTHR43806">
    <property type="entry name" value="PEPTIDASE S8"/>
    <property type="match status" value="1"/>
</dbReference>
<evidence type="ECO:0000313" key="9">
    <source>
        <dbReference type="EMBL" id="CAA9498777.1"/>
    </source>
</evidence>
<dbReference type="PRINTS" id="PR00723">
    <property type="entry name" value="SUBTILISIN"/>
</dbReference>
<feature type="active site" description="Charge relay system" evidence="5">
    <location>
        <position position="105"/>
    </location>
</feature>
<evidence type="ECO:0000256" key="5">
    <source>
        <dbReference type="PROSITE-ProRule" id="PRU01240"/>
    </source>
</evidence>
<evidence type="ECO:0000256" key="2">
    <source>
        <dbReference type="ARBA" id="ARBA00022670"/>
    </source>
</evidence>
<dbReference type="InterPro" id="IPR036852">
    <property type="entry name" value="Peptidase_S8/S53_dom_sf"/>
</dbReference>
<feature type="active site" description="Charge relay system" evidence="5">
    <location>
        <position position="267"/>
    </location>
</feature>
<dbReference type="Gene3D" id="3.40.50.200">
    <property type="entry name" value="Peptidase S8/S53 domain"/>
    <property type="match status" value="1"/>
</dbReference>
<sequence length="439" mass="45228">MPATASIRRGVGALAALAAAGVLGVPTAYANPPRDAYPSAQATAARAEFLTQVPAPAAGAGNVCVIDTGVTPLPDTAGQIVRRIALDGGDPGDVNHVAGDPRSGHGSFVAATIASQIDGHGSAGIWPAAKIVSVRVFSGAGERASALAYRNGIVECLHPARGFKVVTLSLSSLTATTTELAKLEDRIANTRNNFDVNVVASAGNNGSLSAVNYPARFAAAFAVGATDANGAFCAFSNRGSGLDLSTLGCNPRATLFDGSTGVFAGTSYSTPVVAGVLLALRAHRPDLTAAAAEQLLLDTAQLRRAGRVLDAAAAFRAAGLGPLVDAYRPPPPAAAPTTPPSSGDVPRGVGDVVDGDLADDRPDRPRLLAATFRRGVMRIRVSRPPRGGDALFRVGRRTYSKANGALSLRSRSWRPVTVVIEDRWGVRSEPRTVRRPRAR</sequence>
<keyword evidence="4 5" id="KW-0720">Serine protease</keyword>
<proteinExistence type="inferred from homology"/>
<reference evidence="9" key="1">
    <citation type="submission" date="2020-02" db="EMBL/GenBank/DDBJ databases">
        <authorList>
            <person name="Meier V. D."/>
        </authorList>
    </citation>
    <scope>NUCLEOTIDE SEQUENCE</scope>
    <source>
        <strain evidence="9">AVDCRST_MAG69</strain>
    </source>
</reference>
<dbReference type="AlphaFoldDB" id="A0A6J4SN42"/>
<dbReference type="CDD" id="cd00306">
    <property type="entry name" value="Peptidases_S8_S53"/>
    <property type="match status" value="1"/>
</dbReference>
<dbReference type="InterPro" id="IPR015500">
    <property type="entry name" value="Peptidase_S8_subtilisin-rel"/>
</dbReference>
<feature type="chain" id="PRO_5026799610" description="Peptidase S8/S53 domain-containing protein" evidence="7">
    <location>
        <begin position="31"/>
        <end position="439"/>
    </location>
</feature>
<keyword evidence="2 5" id="KW-0645">Protease</keyword>
<dbReference type="InterPro" id="IPR023828">
    <property type="entry name" value="Peptidase_S8_Ser-AS"/>
</dbReference>
<feature type="domain" description="Peptidase S8/S53" evidence="8">
    <location>
        <begin position="63"/>
        <end position="301"/>
    </location>
</feature>
<feature type="active site" description="Charge relay system" evidence="5">
    <location>
        <position position="67"/>
    </location>
</feature>
<dbReference type="PROSITE" id="PS51892">
    <property type="entry name" value="SUBTILASE"/>
    <property type="match status" value="1"/>
</dbReference>
<evidence type="ECO:0000256" key="7">
    <source>
        <dbReference type="SAM" id="SignalP"/>
    </source>
</evidence>
<keyword evidence="3 5" id="KW-0378">Hydrolase</keyword>
<feature type="region of interest" description="Disordered" evidence="6">
    <location>
        <begin position="328"/>
        <end position="361"/>
    </location>
</feature>
<dbReference type="SUPFAM" id="SSF52743">
    <property type="entry name" value="Subtilisin-like"/>
    <property type="match status" value="1"/>
</dbReference>
<dbReference type="GO" id="GO:0004252">
    <property type="term" value="F:serine-type endopeptidase activity"/>
    <property type="evidence" value="ECO:0007669"/>
    <property type="project" value="UniProtKB-UniRule"/>
</dbReference>
<feature type="compositionally biased region" description="Low complexity" evidence="6">
    <location>
        <begin position="343"/>
        <end position="352"/>
    </location>
</feature>
<gene>
    <name evidence="9" type="ORF">AVDCRST_MAG69-1759</name>
</gene>
<evidence type="ECO:0000256" key="4">
    <source>
        <dbReference type="ARBA" id="ARBA00022825"/>
    </source>
</evidence>
<protein>
    <recommendedName>
        <fullName evidence="8">Peptidase S8/S53 domain-containing protein</fullName>
    </recommendedName>
</protein>
<organism evidence="9">
    <name type="scientific">uncultured Solirubrobacteraceae bacterium</name>
    <dbReference type="NCBI Taxonomy" id="1162706"/>
    <lineage>
        <taxon>Bacteria</taxon>
        <taxon>Bacillati</taxon>
        <taxon>Actinomycetota</taxon>
        <taxon>Thermoleophilia</taxon>
        <taxon>Solirubrobacterales</taxon>
        <taxon>Solirubrobacteraceae</taxon>
        <taxon>environmental samples</taxon>
    </lineage>
</organism>
<dbReference type="Pfam" id="PF00082">
    <property type="entry name" value="Peptidase_S8"/>
    <property type="match status" value="1"/>
</dbReference>
<evidence type="ECO:0000256" key="3">
    <source>
        <dbReference type="ARBA" id="ARBA00022801"/>
    </source>
</evidence>
<evidence type="ECO:0000256" key="6">
    <source>
        <dbReference type="SAM" id="MobiDB-lite"/>
    </source>
</evidence>
<dbReference type="InterPro" id="IPR000209">
    <property type="entry name" value="Peptidase_S8/S53_dom"/>
</dbReference>
<feature type="compositionally biased region" description="Pro residues" evidence="6">
    <location>
        <begin position="328"/>
        <end position="339"/>
    </location>
</feature>
<evidence type="ECO:0000259" key="8">
    <source>
        <dbReference type="Pfam" id="PF00082"/>
    </source>
</evidence>
<keyword evidence="7" id="KW-0732">Signal</keyword>
<dbReference type="PANTHER" id="PTHR43806:SF11">
    <property type="entry name" value="CEREVISIN-RELATED"/>
    <property type="match status" value="1"/>
</dbReference>
<dbReference type="InterPro" id="IPR050131">
    <property type="entry name" value="Peptidase_S8_subtilisin-like"/>
</dbReference>